<dbReference type="AlphaFoldDB" id="A0A9P5Z925"/>
<protein>
    <recommendedName>
        <fullName evidence="1">Aminoglycoside phosphotransferase domain-containing protein</fullName>
    </recommendedName>
</protein>
<accession>A0A9P5Z925</accession>
<name>A0A9P5Z925_9AGAR</name>
<sequence length="384" mass="43348">MSLLQPYWDRAGKVYQLEPNPHSFHDWSQGEEVPRNQQRLLAATKDILGKTVVRTRCKGVNMNITLDATLVDGKSIILRQRNTHSDAHLEKWSLAKFQNEIKLLRFLGDNSSIPVPKVLAVGSDFTVQEKMPGTALVYVWHSLTPAEKTRFISAYVDVLLVLFRLPMPQRIGSASAYDTDPNKSSIAVVPLLSPTPGDSLSNVIDSISDYIDLLFAIKRRAIEKMKPEDMNRADITLSNLQAKASTMLQAVNSDASYLHCVLSHGDLHNYNILASNDGDITAVLDWEFNRIQPVILAIDYPLWLSTQAQFDPRFANDNEWWEESPAERARLCAVFEQTIQERDPELYKCLVNGRDLRGVVGWLTDKHSDPGFDRMGEWAASLKN</sequence>
<feature type="domain" description="Aminoglycoside phosphotransferase" evidence="1">
    <location>
        <begin position="87"/>
        <end position="295"/>
    </location>
</feature>
<comment type="caution">
    <text evidence="2">The sequence shown here is derived from an EMBL/GenBank/DDBJ whole genome shotgun (WGS) entry which is preliminary data.</text>
</comment>
<proteinExistence type="predicted"/>
<organism evidence="2 3">
    <name type="scientific">Pholiota conissans</name>
    <dbReference type="NCBI Taxonomy" id="109636"/>
    <lineage>
        <taxon>Eukaryota</taxon>
        <taxon>Fungi</taxon>
        <taxon>Dikarya</taxon>
        <taxon>Basidiomycota</taxon>
        <taxon>Agaricomycotina</taxon>
        <taxon>Agaricomycetes</taxon>
        <taxon>Agaricomycetidae</taxon>
        <taxon>Agaricales</taxon>
        <taxon>Agaricineae</taxon>
        <taxon>Strophariaceae</taxon>
        <taxon>Pholiota</taxon>
    </lineage>
</organism>
<dbReference type="Pfam" id="PF01636">
    <property type="entry name" value="APH"/>
    <property type="match status" value="1"/>
</dbReference>
<keyword evidence="3" id="KW-1185">Reference proteome</keyword>
<dbReference type="OrthoDB" id="10003767at2759"/>
<dbReference type="InterPro" id="IPR002575">
    <property type="entry name" value="Aminoglycoside_PTrfase"/>
</dbReference>
<dbReference type="Proteomes" id="UP000807469">
    <property type="component" value="Unassembled WGS sequence"/>
</dbReference>
<dbReference type="EMBL" id="MU155151">
    <property type="protein sequence ID" value="KAF9483723.1"/>
    <property type="molecule type" value="Genomic_DNA"/>
</dbReference>
<dbReference type="SUPFAM" id="SSF56112">
    <property type="entry name" value="Protein kinase-like (PK-like)"/>
    <property type="match status" value="1"/>
</dbReference>
<gene>
    <name evidence="2" type="ORF">BDN70DRAFT_280274</name>
</gene>
<evidence type="ECO:0000259" key="1">
    <source>
        <dbReference type="Pfam" id="PF01636"/>
    </source>
</evidence>
<dbReference type="PANTHER" id="PTHR21310:SF13">
    <property type="entry name" value="AMINOGLYCOSIDE PHOSPHOTRANSFERASE DOMAIN-CONTAINING PROTEIN"/>
    <property type="match status" value="1"/>
</dbReference>
<dbReference type="PANTHER" id="PTHR21310">
    <property type="entry name" value="AMINOGLYCOSIDE PHOSPHOTRANSFERASE-RELATED-RELATED"/>
    <property type="match status" value="1"/>
</dbReference>
<dbReference type="InterPro" id="IPR051678">
    <property type="entry name" value="AGP_Transferase"/>
</dbReference>
<dbReference type="Gene3D" id="3.90.1200.10">
    <property type="match status" value="1"/>
</dbReference>
<dbReference type="InterPro" id="IPR011009">
    <property type="entry name" value="Kinase-like_dom_sf"/>
</dbReference>
<reference evidence="2" key="1">
    <citation type="submission" date="2020-11" db="EMBL/GenBank/DDBJ databases">
        <authorList>
            <consortium name="DOE Joint Genome Institute"/>
            <person name="Ahrendt S."/>
            <person name="Riley R."/>
            <person name="Andreopoulos W."/>
            <person name="Labutti K."/>
            <person name="Pangilinan J."/>
            <person name="Ruiz-Duenas F.J."/>
            <person name="Barrasa J.M."/>
            <person name="Sanchez-Garcia M."/>
            <person name="Camarero S."/>
            <person name="Miyauchi S."/>
            <person name="Serrano A."/>
            <person name="Linde D."/>
            <person name="Babiker R."/>
            <person name="Drula E."/>
            <person name="Ayuso-Fernandez I."/>
            <person name="Pacheco R."/>
            <person name="Padilla G."/>
            <person name="Ferreira P."/>
            <person name="Barriuso J."/>
            <person name="Kellner H."/>
            <person name="Castanera R."/>
            <person name="Alfaro M."/>
            <person name="Ramirez L."/>
            <person name="Pisabarro A.G."/>
            <person name="Kuo A."/>
            <person name="Tritt A."/>
            <person name="Lipzen A."/>
            <person name="He G."/>
            <person name="Yan M."/>
            <person name="Ng V."/>
            <person name="Cullen D."/>
            <person name="Martin F."/>
            <person name="Rosso M.-N."/>
            <person name="Henrissat B."/>
            <person name="Hibbett D."/>
            <person name="Martinez A.T."/>
            <person name="Grigoriev I.V."/>
        </authorList>
    </citation>
    <scope>NUCLEOTIDE SEQUENCE</scope>
    <source>
        <strain evidence="2">CIRM-BRFM 674</strain>
    </source>
</reference>
<evidence type="ECO:0000313" key="2">
    <source>
        <dbReference type="EMBL" id="KAF9483723.1"/>
    </source>
</evidence>
<evidence type="ECO:0000313" key="3">
    <source>
        <dbReference type="Proteomes" id="UP000807469"/>
    </source>
</evidence>